<accession>A0AA87YTM7</accession>
<name>A0AA87YTM7_FICCA</name>
<organism evidence="2 3">
    <name type="scientific">Ficus carica</name>
    <name type="common">Common fig</name>
    <dbReference type="NCBI Taxonomy" id="3494"/>
    <lineage>
        <taxon>Eukaryota</taxon>
        <taxon>Viridiplantae</taxon>
        <taxon>Streptophyta</taxon>
        <taxon>Embryophyta</taxon>
        <taxon>Tracheophyta</taxon>
        <taxon>Spermatophyta</taxon>
        <taxon>Magnoliopsida</taxon>
        <taxon>eudicotyledons</taxon>
        <taxon>Gunneridae</taxon>
        <taxon>Pentapetalae</taxon>
        <taxon>rosids</taxon>
        <taxon>fabids</taxon>
        <taxon>Rosales</taxon>
        <taxon>Moraceae</taxon>
        <taxon>Ficeae</taxon>
        <taxon>Ficus</taxon>
    </lineage>
</organism>
<feature type="region of interest" description="Disordered" evidence="1">
    <location>
        <begin position="26"/>
        <end position="49"/>
    </location>
</feature>
<dbReference type="Proteomes" id="UP001187192">
    <property type="component" value="Unassembled WGS sequence"/>
</dbReference>
<comment type="caution">
    <text evidence="2">The sequence shown here is derived from an EMBL/GenBank/DDBJ whole genome shotgun (WGS) entry which is preliminary data.</text>
</comment>
<reference evidence="2" key="1">
    <citation type="submission" date="2023-07" db="EMBL/GenBank/DDBJ databases">
        <title>draft genome sequence of fig (Ficus carica).</title>
        <authorList>
            <person name="Takahashi T."/>
            <person name="Nishimura K."/>
        </authorList>
    </citation>
    <scope>NUCLEOTIDE SEQUENCE</scope>
</reference>
<evidence type="ECO:0000256" key="1">
    <source>
        <dbReference type="SAM" id="MobiDB-lite"/>
    </source>
</evidence>
<evidence type="ECO:0000313" key="2">
    <source>
        <dbReference type="EMBL" id="GMN18694.1"/>
    </source>
</evidence>
<dbReference type="EMBL" id="BTGU01008737">
    <property type="protein sequence ID" value="GMN18694.1"/>
    <property type="molecule type" value="Genomic_DNA"/>
</dbReference>
<gene>
    <name evidence="2" type="ORF">TIFTF001_050832</name>
</gene>
<dbReference type="AlphaFoldDB" id="A0AA87YTM7"/>
<sequence length="98" mass="10450">MILTAADPMAKVANRSVATRLRIWGKESGGDGEFDSTGGEGKDGSGEGMEIPTAAMVKARLRCWVEEAILLDIMILTDYLIPNVPLRNSEGPIFGAAK</sequence>
<proteinExistence type="predicted"/>
<evidence type="ECO:0000313" key="3">
    <source>
        <dbReference type="Proteomes" id="UP001187192"/>
    </source>
</evidence>
<protein>
    <submittedName>
        <fullName evidence="2">Uncharacterized protein</fullName>
    </submittedName>
</protein>
<keyword evidence="3" id="KW-1185">Reference proteome</keyword>